<feature type="domain" description="Xylanolytic transcriptional activator regulatory" evidence="3">
    <location>
        <begin position="256"/>
        <end position="330"/>
    </location>
</feature>
<feature type="region of interest" description="Disordered" evidence="2">
    <location>
        <begin position="88"/>
        <end position="111"/>
    </location>
</feature>
<dbReference type="InterPro" id="IPR007219">
    <property type="entry name" value="XnlR_reg_dom"/>
</dbReference>
<keyword evidence="5" id="KW-1185">Reference proteome</keyword>
<evidence type="ECO:0000259" key="3">
    <source>
        <dbReference type="SMART" id="SM00906"/>
    </source>
</evidence>
<dbReference type="GO" id="GO:0003677">
    <property type="term" value="F:DNA binding"/>
    <property type="evidence" value="ECO:0007669"/>
    <property type="project" value="InterPro"/>
</dbReference>
<dbReference type="SMART" id="SM00906">
    <property type="entry name" value="Fungal_trans"/>
    <property type="match status" value="1"/>
</dbReference>
<keyword evidence="1" id="KW-0539">Nucleus</keyword>
<dbReference type="PANTHER" id="PTHR47654">
    <property type="entry name" value="ZN(II)2CYS6 TRANSCRIPTION FACTOR (EUROFUNG)-RELATED"/>
    <property type="match status" value="1"/>
</dbReference>
<dbReference type="InterPro" id="IPR053230">
    <property type="entry name" value="Trans_reg_galc"/>
</dbReference>
<dbReference type="OrthoDB" id="5296287at2759"/>
<dbReference type="PANTHER" id="PTHR47654:SF3">
    <property type="entry name" value="ZN(II)2CYS6 TRANSCRIPTION FACTOR (EUROFUNG)"/>
    <property type="match status" value="1"/>
</dbReference>
<dbReference type="CDD" id="cd12148">
    <property type="entry name" value="fungal_TF_MHR"/>
    <property type="match status" value="1"/>
</dbReference>
<reference evidence="5" key="1">
    <citation type="journal article" date="2014" name="Nat. Commun.">
        <title>Genomic adaptations of the halophilic Dead Sea filamentous fungus Eurotium rubrum.</title>
        <authorList>
            <person name="Kis-Papo T."/>
            <person name="Weig A.R."/>
            <person name="Riley R."/>
            <person name="Persoh D."/>
            <person name="Salamov A."/>
            <person name="Sun H."/>
            <person name="Lipzen A."/>
            <person name="Wasser S.P."/>
            <person name="Rambold G."/>
            <person name="Grigoriev I.V."/>
            <person name="Nevo E."/>
        </authorList>
    </citation>
    <scope>NUCLEOTIDE SEQUENCE [LARGE SCALE GENOMIC DNA]</scope>
    <source>
        <strain evidence="5">CBS 135680</strain>
    </source>
</reference>
<dbReference type="EMBL" id="KK088418">
    <property type="protein sequence ID" value="EYE96331.1"/>
    <property type="molecule type" value="Genomic_DNA"/>
</dbReference>
<organism evidence="4 5">
    <name type="scientific">Aspergillus ruber (strain CBS 135680)</name>
    <dbReference type="NCBI Taxonomy" id="1388766"/>
    <lineage>
        <taxon>Eukaryota</taxon>
        <taxon>Fungi</taxon>
        <taxon>Dikarya</taxon>
        <taxon>Ascomycota</taxon>
        <taxon>Pezizomycotina</taxon>
        <taxon>Eurotiomycetes</taxon>
        <taxon>Eurotiomycetidae</taxon>
        <taxon>Eurotiales</taxon>
        <taxon>Aspergillaceae</taxon>
        <taxon>Aspergillus</taxon>
        <taxon>Aspergillus subgen. Aspergillus</taxon>
    </lineage>
</organism>
<dbReference type="Pfam" id="PF04082">
    <property type="entry name" value="Fungal_trans"/>
    <property type="match status" value="1"/>
</dbReference>
<dbReference type="GO" id="GO:0006351">
    <property type="term" value="P:DNA-templated transcription"/>
    <property type="evidence" value="ECO:0007669"/>
    <property type="project" value="InterPro"/>
</dbReference>
<evidence type="ECO:0000256" key="1">
    <source>
        <dbReference type="ARBA" id="ARBA00023242"/>
    </source>
</evidence>
<evidence type="ECO:0000313" key="4">
    <source>
        <dbReference type="EMBL" id="EYE96331.1"/>
    </source>
</evidence>
<gene>
    <name evidence="4" type="ORF">EURHEDRAFT_401424</name>
</gene>
<sequence>MDPLLKPSSQAVFSSFNPSADRVILPRAGPLLPSQHRQRARRACQQEINKEEFQQLKKQNEKYKFLLLKFSERAGYIVDDINQVLEPQTKQSKDAPSLSHEDSSSSYRSMWSSDAEGVINEDISRNEESRATGFLEKTSELSQLQNLHIETESCSRPGHALPRQTSSGTSHENHITSECYHANEALMLKSKQLNLYDLPPRHTADKYCDIYFNFVNIHFSIVRRSLFLSHHSDLQLVQIEALIAFYFLVQSQVGRAWKMIRIASSSAIALGINLRNVDDKTDSICKESRCRLWCSIFMLEHSLATMTGRPSSLNGTFSVHPPFPYSECSFSSFPASRFLNDDSERERIANWTLFENNSQTKARFEQLQSIRPNSSLYFTYQMDLSHIASMISSRIYGVPTLWKEWDQVESSIKLYSQKLTQWLSTIHTSFAFADSEGELLQHISTREQVGLALYYYSTRILINRPCLSRSGLRKNSDFEFPRSHFSNDAAITCLRSALLLISVLPDEPSQQWFYTISPWWTMRHFIIQAINVLLVHLSVNSAPVQTGLGSEQTSEMDTTESLSAVFSSCKKALCWLHHIANHDLACRPSFEVCSKLLHRIALSKDLGLEGVPSAS</sequence>
<proteinExistence type="predicted"/>
<accession>A0A017SHU3</accession>
<dbReference type="Proteomes" id="UP000019804">
    <property type="component" value="Unassembled WGS sequence"/>
</dbReference>
<protein>
    <recommendedName>
        <fullName evidence="3">Xylanolytic transcriptional activator regulatory domain-containing protein</fullName>
    </recommendedName>
</protein>
<dbReference type="GO" id="GO:0008270">
    <property type="term" value="F:zinc ion binding"/>
    <property type="evidence" value="ECO:0007669"/>
    <property type="project" value="InterPro"/>
</dbReference>
<dbReference type="GeneID" id="63695209"/>
<dbReference type="HOGENOM" id="CLU_011910_2_0_1"/>
<dbReference type="RefSeq" id="XP_040640019.1">
    <property type="nucleotide sequence ID" value="XM_040780085.1"/>
</dbReference>
<name>A0A017SHU3_ASPRC</name>
<evidence type="ECO:0000313" key="5">
    <source>
        <dbReference type="Proteomes" id="UP000019804"/>
    </source>
</evidence>
<evidence type="ECO:0000256" key="2">
    <source>
        <dbReference type="SAM" id="MobiDB-lite"/>
    </source>
</evidence>
<dbReference type="AlphaFoldDB" id="A0A017SHU3"/>